<dbReference type="Gene3D" id="2.60.40.1240">
    <property type="match status" value="1"/>
</dbReference>
<sequence>MVRVGGIIVIGAIFAVLAVSFFFYSDEVLTDVKVSSFGEPVQVGDVMFDVQYVTNFDFLQKTKEFKLAEKAEIDRGLIEASNEKPTHTYFQIQVTAENKGNDIVRFTGGQLHLYDGSNKRFSPIFVGYGDNELSLIDLEPQKAVTMTTQFDIEYDEEMQYRVGIVPNRHGMDGTQEIAFICIKNCS</sequence>
<feature type="transmembrane region" description="Helical" evidence="2">
    <location>
        <begin position="6"/>
        <end position="24"/>
    </location>
</feature>
<dbReference type="EMBL" id="LXWN01000001">
    <property type="protein sequence ID" value="PTL88128.1"/>
    <property type="molecule type" value="Genomic_DNA"/>
</dbReference>
<keyword evidence="2" id="KW-1133">Transmembrane helix</keyword>
<evidence type="ECO:0000313" key="7">
    <source>
        <dbReference type="Proteomes" id="UP000241022"/>
    </source>
</evidence>
<keyword evidence="2" id="KW-0472">Membrane</keyword>
<evidence type="ECO:0000313" key="5">
    <source>
        <dbReference type="EMBL" id="PTL88128.1"/>
    </source>
</evidence>
<evidence type="ECO:0000259" key="3">
    <source>
        <dbReference type="Pfam" id="PF11611"/>
    </source>
</evidence>
<dbReference type="RefSeq" id="WP_048105482.1">
    <property type="nucleotide sequence ID" value="NZ_CP007026.1"/>
</dbReference>
<gene>
    <name evidence="5" type="ORF">A7X95_02335</name>
    <name evidence="4" type="ORF">T478_0893</name>
</gene>
<proteinExistence type="predicted"/>
<reference evidence="5 7" key="3">
    <citation type="submission" date="2018-04" db="EMBL/GenBank/DDBJ databases">
        <title>Transcriptomics of ammonia oxidizing archaea.</title>
        <authorList>
            <person name="Carini P."/>
        </authorList>
    </citation>
    <scope>NUCLEOTIDE SEQUENCE [LARGE SCALE GENOMIC DNA]</scope>
    <source>
        <strain evidence="5 7">U25</strain>
    </source>
</reference>
<keyword evidence="1" id="KW-0732">Signal</keyword>
<dbReference type="EMBL" id="CP007026">
    <property type="protein sequence ID" value="AJA92905.1"/>
    <property type="molecule type" value="Genomic_DNA"/>
</dbReference>
<reference evidence="4 6" key="1">
    <citation type="journal article" date="2015" name="Proc. Natl. Acad. Sci. U.S.A.">
        <title>Genomic and proteomic characterization of "Candidatus Nitrosopelagicus brevis": An ammonia-oxidizing archaeon from the open ocean.</title>
        <authorList>
            <person name="Santoro A.E."/>
            <person name="Dupont C.L."/>
            <person name="Richter R.A."/>
            <person name="Craig M.T."/>
            <person name="Carini P."/>
            <person name="McIlvin M.R."/>
            <person name="Yang Y."/>
            <person name="Orsi W.D."/>
            <person name="Moran D.M."/>
            <person name="Saito M.A."/>
        </authorList>
    </citation>
    <scope>NUCLEOTIDE SEQUENCE [LARGE SCALE GENOMIC DNA]</scope>
    <source>
        <strain evidence="4">CN25</strain>
        <strain evidence="6">V2</strain>
    </source>
</reference>
<dbReference type="AlphaFoldDB" id="A0A0A7V8B2"/>
<dbReference type="Proteomes" id="UP000241022">
    <property type="component" value="Unassembled WGS sequence"/>
</dbReference>
<dbReference type="InterPro" id="IPR029051">
    <property type="entry name" value="DUF4352"/>
</dbReference>
<evidence type="ECO:0000313" key="4">
    <source>
        <dbReference type="EMBL" id="AJA92905.1"/>
    </source>
</evidence>
<organism evidence="4 6">
    <name type="scientific">Candidatus Nitrosopelagicus brevis</name>
    <dbReference type="NCBI Taxonomy" id="1410606"/>
    <lineage>
        <taxon>Archaea</taxon>
        <taxon>Nitrososphaerota</taxon>
    </lineage>
</organism>
<dbReference type="HOGENOM" id="CLU_1639889_0_0_2"/>
<dbReference type="Proteomes" id="UP000030944">
    <property type="component" value="Chromosome"/>
</dbReference>
<evidence type="ECO:0000256" key="1">
    <source>
        <dbReference type="ARBA" id="ARBA00022729"/>
    </source>
</evidence>
<evidence type="ECO:0000313" key="6">
    <source>
        <dbReference type="Proteomes" id="UP000030944"/>
    </source>
</evidence>
<dbReference type="Pfam" id="PF11611">
    <property type="entry name" value="DUF4352"/>
    <property type="match status" value="1"/>
</dbReference>
<dbReference type="OrthoDB" id="4917at2157"/>
<reference evidence="5" key="2">
    <citation type="submission" date="2016-05" db="EMBL/GenBank/DDBJ databases">
        <authorList>
            <person name="Lavstsen T."/>
            <person name="Jespersen J.S."/>
        </authorList>
    </citation>
    <scope>NUCLEOTIDE SEQUENCE [LARGE SCALE GENOMIC DNA]</scope>
    <source>
        <strain evidence="5">U25</strain>
    </source>
</reference>
<evidence type="ECO:0000256" key="2">
    <source>
        <dbReference type="SAM" id="Phobius"/>
    </source>
</evidence>
<keyword evidence="2" id="KW-0812">Transmembrane</keyword>
<feature type="domain" description="DUF4352" evidence="3">
    <location>
        <begin position="37"/>
        <end position="160"/>
    </location>
</feature>
<name>A0A0A7V8B2_9ARCH</name>
<dbReference type="InterPro" id="IPR029050">
    <property type="entry name" value="Immunoprotect_excell_Ig-like"/>
</dbReference>
<dbReference type="KEGG" id="nbv:T478_0893"/>
<dbReference type="GeneID" id="24816784"/>
<accession>A0A0A7V8B2</accession>
<protein>
    <submittedName>
        <fullName evidence="4">PF11611 domain protein</fullName>
    </submittedName>
</protein>
<keyword evidence="7" id="KW-1185">Reference proteome</keyword>
<dbReference type="STRING" id="1410606.T478_0893"/>